<dbReference type="EMBL" id="BGPR01005297">
    <property type="protein sequence ID" value="GBN08816.1"/>
    <property type="molecule type" value="Genomic_DNA"/>
</dbReference>
<accession>A0A4Y2L5C0</accession>
<proteinExistence type="predicted"/>
<name>A0A4Y2L5C0_ARAVE</name>
<sequence length="189" mass="21586">MTRTTPDLAPPSPKLRATSASTYEPRQIWSVSGPQTQRLFSGIGFRTWSPLTPGRDLHFRKHYSSDSSVPEENFFDLGSEIIKEAITKGDPSFLPNPLSYLKSEIRSATLSIWQDNWNNVETGRSTHDIVPRVPKRPVEWNREELMFVTGQGPFPSFLHRFNLRTHDNCSYGEKGDPMHYATKCRFALS</sequence>
<gene>
    <name evidence="2" type="ORF">AVEN_261081_1</name>
</gene>
<evidence type="ECO:0000256" key="1">
    <source>
        <dbReference type="SAM" id="MobiDB-lite"/>
    </source>
</evidence>
<dbReference type="AlphaFoldDB" id="A0A4Y2L5C0"/>
<reference evidence="2 3" key="1">
    <citation type="journal article" date="2019" name="Sci. Rep.">
        <title>Orb-weaving spider Araneus ventricosus genome elucidates the spidroin gene catalogue.</title>
        <authorList>
            <person name="Kono N."/>
            <person name="Nakamura H."/>
            <person name="Ohtoshi R."/>
            <person name="Moran D.A.P."/>
            <person name="Shinohara A."/>
            <person name="Yoshida Y."/>
            <person name="Fujiwara M."/>
            <person name="Mori M."/>
            <person name="Tomita M."/>
            <person name="Arakawa K."/>
        </authorList>
    </citation>
    <scope>NUCLEOTIDE SEQUENCE [LARGE SCALE GENOMIC DNA]</scope>
</reference>
<protein>
    <submittedName>
        <fullName evidence="2">Uncharacterized protein</fullName>
    </submittedName>
</protein>
<comment type="caution">
    <text evidence="2">The sequence shown here is derived from an EMBL/GenBank/DDBJ whole genome shotgun (WGS) entry which is preliminary data.</text>
</comment>
<evidence type="ECO:0000313" key="3">
    <source>
        <dbReference type="Proteomes" id="UP000499080"/>
    </source>
</evidence>
<evidence type="ECO:0000313" key="2">
    <source>
        <dbReference type="EMBL" id="GBN08816.1"/>
    </source>
</evidence>
<dbReference type="OrthoDB" id="6127956at2759"/>
<keyword evidence="3" id="KW-1185">Reference proteome</keyword>
<feature type="region of interest" description="Disordered" evidence="1">
    <location>
        <begin position="1"/>
        <end position="21"/>
    </location>
</feature>
<dbReference type="Proteomes" id="UP000499080">
    <property type="component" value="Unassembled WGS sequence"/>
</dbReference>
<organism evidence="2 3">
    <name type="scientific">Araneus ventricosus</name>
    <name type="common">Orbweaver spider</name>
    <name type="synonym">Epeira ventricosa</name>
    <dbReference type="NCBI Taxonomy" id="182803"/>
    <lineage>
        <taxon>Eukaryota</taxon>
        <taxon>Metazoa</taxon>
        <taxon>Ecdysozoa</taxon>
        <taxon>Arthropoda</taxon>
        <taxon>Chelicerata</taxon>
        <taxon>Arachnida</taxon>
        <taxon>Araneae</taxon>
        <taxon>Araneomorphae</taxon>
        <taxon>Entelegynae</taxon>
        <taxon>Araneoidea</taxon>
        <taxon>Araneidae</taxon>
        <taxon>Araneus</taxon>
    </lineage>
</organism>